<protein>
    <submittedName>
        <fullName evidence="2">Uncharacterized protein</fullName>
    </submittedName>
</protein>
<comment type="caution">
    <text evidence="2">The sequence shown here is derived from an EMBL/GenBank/DDBJ whole genome shotgun (WGS) entry which is preliminary data.</text>
</comment>
<organism evidence="2 3">
    <name type="scientific">Amycolatopsis jiangsuensis</name>
    <dbReference type="NCBI Taxonomy" id="1181879"/>
    <lineage>
        <taxon>Bacteria</taxon>
        <taxon>Bacillati</taxon>
        <taxon>Actinomycetota</taxon>
        <taxon>Actinomycetes</taxon>
        <taxon>Pseudonocardiales</taxon>
        <taxon>Pseudonocardiaceae</taxon>
        <taxon>Amycolatopsis</taxon>
    </lineage>
</organism>
<feature type="compositionally biased region" description="Basic and acidic residues" evidence="1">
    <location>
        <begin position="1"/>
        <end position="10"/>
    </location>
</feature>
<feature type="compositionally biased region" description="Pro residues" evidence="1">
    <location>
        <begin position="11"/>
        <end position="21"/>
    </location>
</feature>
<dbReference type="RefSeq" id="WP_184781666.1">
    <property type="nucleotide sequence ID" value="NZ_JACHMG010000001.1"/>
</dbReference>
<dbReference type="Proteomes" id="UP000581769">
    <property type="component" value="Unassembled WGS sequence"/>
</dbReference>
<dbReference type="AlphaFoldDB" id="A0A840IZN6"/>
<accession>A0A840IZN6</accession>
<proteinExistence type="predicted"/>
<sequence length="46" mass="5054">MSIEQQEKPEPNVPAAPPATEEPPFSQGHEVHPTNHEPFDDPVPAK</sequence>
<name>A0A840IZN6_9PSEU</name>
<evidence type="ECO:0000256" key="1">
    <source>
        <dbReference type="SAM" id="MobiDB-lite"/>
    </source>
</evidence>
<feature type="region of interest" description="Disordered" evidence="1">
    <location>
        <begin position="1"/>
        <end position="46"/>
    </location>
</feature>
<keyword evidence="3" id="KW-1185">Reference proteome</keyword>
<evidence type="ECO:0000313" key="2">
    <source>
        <dbReference type="EMBL" id="MBB4686875.1"/>
    </source>
</evidence>
<feature type="compositionally biased region" description="Basic and acidic residues" evidence="1">
    <location>
        <begin position="29"/>
        <end position="39"/>
    </location>
</feature>
<reference evidence="2 3" key="1">
    <citation type="submission" date="2020-08" db="EMBL/GenBank/DDBJ databases">
        <title>Sequencing the genomes of 1000 actinobacteria strains.</title>
        <authorList>
            <person name="Klenk H.-P."/>
        </authorList>
    </citation>
    <scope>NUCLEOTIDE SEQUENCE [LARGE SCALE GENOMIC DNA]</scope>
    <source>
        <strain evidence="2 3">DSM 45859</strain>
    </source>
</reference>
<gene>
    <name evidence="2" type="ORF">BJY18_004360</name>
</gene>
<dbReference type="EMBL" id="JACHMG010000001">
    <property type="protein sequence ID" value="MBB4686875.1"/>
    <property type="molecule type" value="Genomic_DNA"/>
</dbReference>
<evidence type="ECO:0000313" key="3">
    <source>
        <dbReference type="Proteomes" id="UP000581769"/>
    </source>
</evidence>